<feature type="region of interest" description="Disordered" evidence="1">
    <location>
        <begin position="1"/>
        <end position="21"/>
    </location>
</feature>
<dbReference type="EMBL" id="JASCZI010090750">
    <property type="protein sequence ID" value="MED6146030.1"/>
    <property type="molecule type" value="Genomic_DNA"/>
</dbReference>
<feature type="region of interest" description="Disordered" evidence="1">
    <location>
        <begin position="66"/>
        <end position="119"/>
    </location>
</feature>
<evidence type="ECO:0000313" key="2">
    <source>
        <dbReference type="EMBL" id="MED6146030.1"/>
    </source>
</evidence>
<gene>
    <name evidence="2" type="ORF">PIB30_030711</name>
</gene>
<keyword evidence="3" id="KW-1185">Reference proteome</keyword>
<dbReference type="PANTHER" id="PTHR37697:SF2">
    <property type="entry name" value="AP2-LIKE ETHYLENE-RESPONSIVE TRANSCRIPTION FACTOR SNZ"/>
    <property type="match status" value="1"/>
</dbReference>
<proteinExistence type="predicted"/>
<name>A0ABU6TCE2_9FABA</name>
<dbReference type="PANTHER" id="PTHR37697">
    <property type="entry name" value="AP2-LIKE ETHYLENE-RESPONSIVE TRANSCRIPTION FACTOR SNZ"/>
    <property type="match status" value="1"/>
</dbReference>
<feature type="compositionally biased region" description="Pro residues" evidence="1">
    <location>
        <begin position="69"/>
        <end position="78"/>
    </location>
</feature>
<evidence type="ECO:0000313" key="3">
    <source>
        <dbReference type="Proteomes" id="UP001341840"/>
    </source>
</evidence>
<organism evidence="2 3">
    <name type="scientific">Stylosanthes scabra</name>
    <dbReference type="NCBI Taxonomy" id="79078"/>
    <lineage>
        <taxon>Eukaryota</taxon>
        <taxon>Viridiplantae</taxon>
        <taxon>Streptophyta</taxon>
        <taxon>Embryophyta</taxon>
        <taxon>Tracheophyta</taxon>
        <taxon>Spermatophyta</taxon>
        <taxon>Magnoliopsida</taxon>
        <taxon>eudicotyledons</taxon>
        <taxon>Gunneridae</taxon>
        <taxon>Pentapetalae</taxon>
        <taxon>rosids</taxon>
        <taxon>fabids</taxon>
        <taxon>Fabales</taxon>
        <taxon>Fabaceae</taxon>
        <taxon>Papilionoideae</taxon>
        <taxon>50 kb inversion clade</taxon>
        <taxon>dalbergioids sensu lato</taxon>
        <taxon>Dalbergieae</taxon>
        <taxon>Pterocarpus clade</taxon>
        <taxon>Stylosanthes</taxon>
    </lineage>
</organism>
<evidence type="ECO:0000256" key="1">
    <source>
        <dbReference type="SAM" id="MobiDB-lite"/>
    </source>
</evidence>
<accession>A0ABU6TCE2</accession>
<sequence>MDDYDSSMAEHQHPSPHPSLPELIHSLEQATFMAKQLQSTTNPSHLLQIHTSLHHAHLHLSTFLSTLQFPPPPPPPPAAENSVSSANGAAGEPMQMGDDDDGGGGGNGDDGVVDAEETSKCTIEKVEEKMRDCFIKNKRAKRPLSPSAAAAIEEKRLSEEGFVGRVKDYDPHAMRLRALDLVYQFHG</sequence>
<protein>
    <submittedName>
        <fullName evidence="2">Uncharacterized protein</fullName>
    </submittedName>
</protein>
<comment type="caution">
    <text evidence="2">The sequence shown here is derived from an EMBL/GenBank/DDBJ whole genome shotgun (WGS) entry which is preliminary data.</text>
</comment>
<dbReference type="Proteomes" id="UP001341840">
    <property type="component" value="Unassembled WGS sequence"/>
</dbReference>
<reference evidence="2 3" key="1">
    <citation type="journal article" date="2023" name="Plants (Basel)">
        <title>Bridging the Gap: Combining Genomics and Transcriptomics Approaches to Understand Stylosanthes scabra, an Orphan Legume from the Brazilian Caatinga.</title>
        <authorList>
            <person name="Ferreira-Neto J.R.C."/>
            <person name="da Silva M.D."/>
            <person name="Binneck E."/>
            <person name="de Melo N.F."/>
            <person name="da Silva R.H."/>
            <person name="de Melo A.L.T.M."/>
            <person name="Pandolfi V."/>
            <person name="Bustamante F.O."/>
            <person name="Brasileiro-Vidal A.C."/>
            <person name="Benko-Iseppon A.M."/>
        </authorList>
    </citation>
    <scope>NUCLEOTIDE SEQUENCE [LARGE SCALE GENOMIC DNA]</scope>
    <source>
        <tissue evidence="2">Leaves</tissue>
    </source>
</reference>